<dbReference type="InterPro" id="IPR029787">
    <property type="entry name" value="Nucleotide_cyclase"/>
</dbReference>
<dbReference type="CDD" id="cd01949">
    <property type="entry name" value="GGDEF"/>
    <property type="match status" value="1"/>
</dbReference>
<organism evidence="3 4">
    <name type="scientific">Rhizobium oryziradicis</name>
    <dbReference type="NCBI Taxonomy" id="1867956"/>
    <lineage>
        <taxon>Bacteria</taxon>
        <taxon>Pseudomonadati</taxon>
        <taxon>Pseudomonadota</taxon>
        <taxon>Alphaproteobacteria</taxon>
        <taxon>Hyphomicrobiales</taxon>
        <taxon>Rhizobiaceae</taxon>
        <taxon>Rhizobium/Agrobacterium group</taxon>
        <taxon>Rhizobium</taxon>
    </lineage>
</organism>
<name>A0A1Q8ZKG4_9HYPH</name>
<dbReference type="SMART" id="SM00052">
    <property type="entry name" value="EAL"/>
    <property type="match status" value="1"/>
</dbReference>
<feature type="domain" description="GGDEF" evidence="2">
    <location>
        <begin position="197"/>
        <end position="327"/>
    </location>
</feature>
<dbReference type="Pfam" id="PF00563">
    <property type="entry name" value="EAL"/>
    <property type="match status" value="1"/>
</dbReference>
<dbReference type="SUPFAM" id="SSF141868">
    <property type="entry name" value="EAL domain-like"/>
    <property type="match status" value="1"/>
</dbReference>
<dbReference type="PROSITE" id="PS50883">
    <property type="entry name" value="EAL"/>
    <property type="match status" value="1"/>
</dbReference>
<comment type="caution">
    <text evidence="3">The sequence shown here is derived from an EMBL/GenBank/DDBJ whole genome shotgun (WGS) entry which is preliminary data.</text>
</comment>
<evidence type="ECO:0000313" key="3">
    <source>
        <dbReference type="EMBL" id="OLP42372.1"/>
    </source>
</evidence>
<dbReference type="PANTHER" id="PTHR33121:SF70">
    <property type="entry name" value="SIGNALING PROTEIN YKOW"/>
    <property type="match status" value="1"/>
</dbReference>
<dbReference type="InterPro" id="IPR050706">
    <property type="entry name" value="Cyclic-di-GMP_PDE-like"/>
</dbReference>
<dbReference type="PANTHER" id="PTHR33121">
    <property type="entry name" value="CYCLIC DI-GMP PHOSPHODIESTERASE PDEF"/>
    <property type="match status" value="1"/>
</dbReference>
<dbReference type="STRING" id="1867956.BJF95_13080"/>
<dbReference type="InterPro" id="IPR000160">
    <property type="entry name" value="GGDEF_dom"/>
</dbReference>
<dbReference type="Proteomes" id="UP000186894">
    <property type="component" value="Unassembled WGS sequence"/>
</dbReference>
<dbReference type="InterPro" id="IPR003018">
    <property type="entry name" value="GAF"/>
</dbReference>
<dbReference type="Pfam" id="PF00990">
    <property type="entry name" value="GGDEF"/>
    <property type="match status" value="1"/>
</dbReference>
<dbReference type="OrthoDB" id="9814202at2"/>
<dbReference type="InterPro" id="IPR029016">
    <property type="entry name" value="GAF-like_dom_sf"/>
</dbReference>
<reference evidence="3 4" key="1">
    <citation type="submission" date="2016-09" db="EMBL/GenBank/DDBJ databases">
        <title>Rhizobium oryziradicis sp. nov., isolated from the root of rice.</title>
        <authorList>
            <person name="Zhao J."/>
            <person name="Zhang X."/>
        </authorList>
    </citation>
    <scope>NUCLEOTIDE SEQUENCE [LARGE SCALE GENOMIC DNA]</scope>
    <source>
        <strain evidence="3 4">N19</strain>
    </source>
</reference>
<dbReference type="SUPFAM" id="SSF55073">
    <property type="entry name" value="Nucleotide cyclase"/>
    <property type="match status" value="1"/>
</dbReference>
<dbReference type="AlphaFoldDB" id="A0A1Q8ZKG4"/>
<sequence>MLTAFQNMILEKIAKGDVLVDILNCLCRAVEDMVPDIVISVLSLDDELCLHHLAGPSIAPSYADAIDGLKIGEGVGSCGTAAFRASPVLVESIATHPFWSAFKHLALPLGFRACWSTPIISDDKVLGTFAFYFFRERGPSDFERQIVAACVHLCAIGMDRELRSVERRRIAQTDSLTGLPNRSRFNDIIALEDASKRHWGLLLMDLDDLKLVNDTFGHLAGDDLIASVGRRLQSLCGPDSAFRLGGDEFAVIVRGDECVDLGFFASHILDCLKAPCLCVGQTIYPSATIGGAVAVVGESIAEIRQNADFALYEAKDRARGKFIEYSRNSGSRFARRFGAFQQLADGLREGRVDVHYQPIVDLRTGHILGLEALCRLTNRNGEVISASHFHEATRDANLAAELTRQILRIIATDARRWMDLGLDFGRVGLNVSAGDFLDGQLSENIVGVLETAGVPTNKIVIELTESIYIGRHEQSVVGQIAKLRKAGMEVALDDFGTGFASLTHLVTIPLDIIKIDRLFVERMIVDRSASVIVEALLSISEKLNFKVIAEGIETREQCDFLSGLGCVRGQGFLFSKAVDREQATLLLRRQAEKTAIVPMLRFAL</sequence>
<evidence type="ECO:0000313" key="4">
    <source>
        <dbReference type="Proteomes" id="UP000186894"/>
    </source>
</evidence>
<dbReference type="GO" id="GO:0071111">
    <property type="term" value="F:cyclic-guanylate-specific phosphodiesterase activity"/>
    <property type="evidence" value="ECO:0007669"/>
    <property type="project" value="InterPro"/>
</dbReference>
<gene>
    <name evidence="3" type="ORF">BJF95_13080</name>
</gene>
<dbReference type="CDD" id="cd01948">
    <property type="entry name" value="EAL"/>
    <property type="match status" value="1"/>
</dbReference>
<feature type="domain" description="EAL" evidence="1">
    <location>
        <begin position="336"/>
        <end position="591"/>
    </location>
</feature>
<dbReference type="SMART" id="SM00065">
    <property type="entry name" value="GAF"/>
    <property type="match status" value="1"/>
</dbReference>
<proteinExistence type="predicted"/>
<dbReference type="PROSITE" id="PS50887">
    <property type="entry name" value="GGDEF"/>
    <property type="match status" value="1"/>
</dbReference>
<dbReference type="NCBIfam" id="TIGR00254">
    <property type="entry name" value="GGDEF"/>
    <property type="match status" value="1"/>
</dbReference>
<dbReference type="Pfam" id="PF13185">
    <property type="entry name" value="GAF_2"/>
    <property type="match status" value="1"/>
</dbReference>
<evidence type="ECO:0000259" key="1">
    <source>
        <dbReference type="PROSITE" id="PS50883"/>
    </source>
</evidence>
<keyword evidence="4" id="KW-1185">Reference proteome</keyword>
<dbReference type="InterPro" id="IPR035919">
    <property type="entry name" value="EAL_sf"/>
</dbReference>
<accession>A0A1Q8ZKG4</accession>
<dbReference type="Gene3D" id="3.20.20.450">
    <property type="entry name" value="EAL domain"/>
    <property type="match status" value="1"/>
</dbReference>
<dbReference type="InterPro" id="IPR001633">
    <property type="entry name" value="EAL_dom"/>
</dbReference>
<dbReference type="SUPFAM" id="SSF55781">
    <property type="entry name" value="GAF domain-like"/>
    <property type="match status" value="1"/>
</dbReference>
<dbReference type="InterPro" id="IPR043128">
    <property type="entry name" value="Rev_trsase/Diguanyl_cyclase"/>
</dbReference>
<dbReference type="Gene3D" id="3.30.70.270">
    <property type="match status" value="1"/>
</dbReference>
<evidence type="ECO:0000259" key="2">
    <source>
        <dbReference type="PROSITE" id="PS50887"/>
    </source>
</evidence>
<dbReference type="RefSeq" id="WP_075641842.1">
    <property type="nucleotide sequence ID" value="NZ_MKIM01000033.1"/>
</dbReference>
<protein>
    <submittedName>
        <fullName evidence="3">Diguanylate cyclase</fullName>
    </submittedName>
</protein>
<dbReference type="Gene3D" id="3.30.450.40">
    <property type="match status" value="1"/>
</dbReference>
<dbReference type="SMART" id="SM00267">
    <property type="entry name" value="GGDEF"/>
    <property type="match status" value="1"/>
</dbReference>
<dbReference type="EMBL" id="MKIM01000033">
    <property type="protein sequence ID" value="OLP42372.1"/>
    <property type="molecule type" value="Genomic_DNA"/>
</dbReference>